<accession>A0AAI8YMX6</accession>
<dbReference type="PRINTS" id="PR00407">
    <property type="entry name" value="EUMOPTERIN"/>
</dbReference>
<dbReference type="Pfam" id="PF00174">
    <property type="entry name" value="Oxidored_molyb"/>
    <property type="match status" value="1"/>
</dbReference>
<proteinExistence type="predicted"/>
<evidence type="ECO:0000256" key="2">
    <source>
        <dbReference type="ARBA" id="ARBA00022505"/>
    </source>
</evidence>
<keyword evidence="11" id="KW-1185">Reference proteome</keyword>
<keyword evidence="2" id="KW-0500">Molybdenum</keyword>
<dbReference type="GO" id="GO:0006790">
    <property type="term" value="P:sulfur compound metabolic process"/>
    <property type="evidence" value="ECO:0007669"/>
    <property type="project" value="TreeGrafter"/>
</dbReference>
<dbReference type="Gene3D" id="3.90.420.10">
    <property type="entry name" value="Oxidoreductase, molybdopterin-binding domain"/>
    <property type="match status" value="1"/>
</dbReference>
<dbReference type="InterPro" id="IPR000572">
    <property type="entry name" value="OxRdtase_Mopterin-bd_dom"/>
</dbReference>
<dbReference type="PANTHER" id="PTHR19372">
    <property type="entry name" value="SULFITE REDUCTASE"/>
    <property type="match status" value="1"/>
</dbReference>
<protein>
    <submittedName>
        <fullName evidence="10">Uu.00g062930.m01.CDS01</fullName>
    </submittedName>
</protein>
<comment type="cofactor">
    <cofactor evidence="1">
        <name>Mo-molybdopterin</name>
        <dbReference type="ChEBI" id="CHEBI:71302"/>
    </cofactor>
</comment>
<evidence type="ECO:0000256" key="3">
    <source>
        <dbReference type="ARBA" id="ARBA00022617"/>
    </source>
</evidence>
<comment type="caution">
    <text evidence="10">The sequence shown here is derived from an EMBL/GenBank/DDBJ whole genome shotgun (WGS) entry which is preliminary data.</text>
</comment>
<evidence type="ECO:0000256" key="4">
    <source>
        <dbReference type="ARBA" id="ARBA00022723"/>
    </source>
</evidence>
<reference evidence="10" key="1">
    <citation type="submission" date="2023-10" db="EMBL/GenBank/DDBJ databases">
        <authorList>
            <person name="Hackl T."/>
        </authorList>
    </citation>
    <scope>NUCLEOTIDE SEQUENCE</scope>
</reference>
<evidence type="ECO:0000256" key="5">
    <source>
        <dbReference type="ARBA" id="ARBA00023002"/>
    </source>
</evidence>
<evidence type="ECO:0000313" key="11">
    <source>
        <dbReference type="Proteomes" id="UP001295740"/>
    </source>
</evidence>
<dbReference type="PROSITE" id="PS00559">
    <property type="entry name" value="MOLYBDOPTERIN_EUK"/>
    <property type="match status" value="1"/>
</dbReference>
<evidence type="ECO:0000256" key="1">
    <source>
        <dbReference type="ARBA" id="ARBA00001924"/>
    </source>
</evidence>
<name>A0AAI8YMX6_9PEZI</name>
<gene>
    <name evidence="10" type="ORF">KHLLAP_LOCUS11136</name>
</gene>
<keyword evidence="3" id="KW-0349">Heme</keyword>
<dbReference type="Pfam" id="PF03404">
    <property type="entry name" value="Mo-co_dimer"/>
    <property type="match status" value="1"/>
</dbReference>
<feature type="domain" description="Moybdenum cofactor oxidoreductase dimerisation" evidence="9">
    <location>
        <begin position="365"/>
        <end position="427"/>
    </location>
</feature>
<dbReference type="PANTHER" id="PTHR19372:SF7">
    <property type="entry name" value="SULFITE OXIDASE, MITOCHONDRIAL"/>
    <property type="match status" value="1"/>
</dbReference>
<evidence type="ECO:0000256" key="7">
    <source>
        <dbReference type="SAM" id="MobiDB-lite"/>
    </source>
</evidence>
<feature type="region of interest" description="Disordered" evidence="7">
    <location>
        <begin position="1"/>
        <end position="20"/>
    </location>
</feature>
<dbReference type="Gene3D" id="2.60.40.650">
    <property type="match status" value="1"/>
</dbReference>
<dbReference type="CDD" id="cd09917">
    <property type="entry name" value="F-box_SF"/>
    <property type="match status" value="1"/>
</dbReference>
<evidence type="ECO:0000259" key="9">
    <source>
        <dbReference type="Pfam" id="PF03404"/>
    </source>
</evidence>
<evidence type="ECO:0000256" key="6">
    <source>
        <dbReference type="ARBA" id="ARBA00023004"/>
    </source>
</evidence>
<evidence type="ECO:0000313" key="10">
    <source>
        <dbReference type="EMBL" id="CAJ2510668.1"/>
    </source>
</evidence>
<keyword evidence="5" id="KW-0560">Oxidoreductase</keyword>
<dbReference type="GO" id="GO:0043546">
    <property type="term" value="F:molybdopterin cofactor binding"/>
    <property type="evidence" value="ECO:0007669"/>
    <property type="project" value="InterPro"/>
</dbReference>
<dbReference type="SUPFAM" id="SSF56524">
    <property type="entry name" value="Oxidoreductase molybdopterin-binding domain"/>
    <property type="match status" value="1"/>
</dbReference>
<dbReference type="AlphaFoldDB" id="A0AAI8YMX6"/>
<feature type="domain" description="Oxidoreductase molybdopterin-binding" evidence="8">
    <location>
        <begin position="174"/>
        <end position="328"/>
    </location>
</feature>
<keyword evidence="6" id="KW-0408">Iron</keyword>
<dbReference type="InterPro" id="IPR036374">
    <property type="entry name" value="OxRdtase_Mopterin-bd_sf"/>
</dbReference>
<dbReference type="GO" id="GO:0030151">
    <property type="term" value="F:molybdenum ion binding"/>
    <property type="evidence" value="ECO:0007669"/>
    <property type="project" value="InterPro"/>
</dbReference>
<keyword evidence="4" id="KW-0479">Metal-binding</keyword>
<dbReference type="GO" id="GO:0008482">
    <property type="term" value="F:sulfite oxidase activity"/>
    <property type="evidence" value="ECO:0007669"/>
    <property type="project" value="TreeGrafter"/>
</dbReference>
<evidence type="ECO:0000259" key="8">
    <source>
        <dbReference type="Pfam" id="PF00174"/>
    </source>
</evidence>
<dbReference type="InterPro" id="IPR005066">
    <property type="entry name" value="MoCF_OxRdtse_dimer"/>
</dbReference>
<organism evidence="10 11">
    <name type="scientific">Anthostomella pinea</name>
    <dbReference type="NCBI Taxonomy" id="933095"/>
    <lineage>
        <taxon>Eukaryota</taxon>
        <taxon>Fungi</taxon>
        <taxon>Dikarya</taxon>
        <taxon>Ascomycota</taxon>
        <taxon>Pezizomycotina</taxon>
        <taxon>Sordariomycetes</taxon>
        <taxon>Xylariomycetidae</taxon>
        <taxon>Xylariales</taxon>
        <taxon>Xylariaceae</taxon>
        <taxon>Anthostomella</taxon>
    </lineage>
</organism>
<sequence length="443" mass="49281">MSRRWLPADTRQSRWNAQQSRTRREAVEAAELRIAIARPLSMRLDATRVISDDAVTGLGKLALLPNEVIMLVFANSTLHSLLRLLRVNRAARQFVRLLPSFADVTSSVKLQMSRAKPPYRRLLATVLKNTTYNALRFLITTHDSEELLASSSIVTEPDGDDELKIHKTSRSHSLDANTHRLRVDGFVRNRLELSIAQLQSEFEQHEVVCALQCAGNRRRDLRTAVKEVQGIDWFDGAVMDCRWRGPLLKDVLAKAGIDLDGAEADGQAKQAAEAHVAFASFQVQCQEDTWYGASIPLGCAVDREKEVILALGRNGKPLSTRHGYPITVQKSECSNYYMQHGYKALPREAVDSESAEKYWHITPPVQEMTVNSVVTSPRTGETVSRNERGNVECHGYALLCGDGGPIVKVEVSGDHGRMWIPANWNTMKARASGRGSSGKLNSL</sequence>
<dbReference type="InterPro" id="IPR022407">
    <property type="entry name" value="OxRdtase_Mopterin_BS"/>
</dbReference>
<dbReference type="Proteomes" id="UP001295740">
    <property type="component" value="Unassembled WGS sequence"/>
</dbReference>
<dbReference type="GO" id="GO:0005739">
    <property type="term" value="C:mitochondrion"/>
    <property type="evidence" value="ECO:0007669"/>
    <property type="project" value="TreeGrafter"/>
</dbReference>
<dbReference type="GO" id="GO:0020037">
    <property type="term" value="F:heme binding"/>
    <property type="evidence" value="ECO:0007669"/>
    <property type="project" value="TreeGrafter"/>
</dbReference>
<dbReference type="InterPro" id="IPR008335">
    <property type="entry name" value="Mopterin_OxRdtase_euk"/>
</dbReference>
<dbReference type="EMBL" id="CAUWAG010000018">
    <property type="protein sequence ID" value="CAJ2510668.1"/>
    <property type="molecule type" value="Genomic_DNA"/>
</dbReference>